<accession>X0STP1</accession>
<dbReference type="AlphaFoldDB" id="X0STP1"/>
<feature type="non-terminal residue" evidence="1">
    <location>
        <position position="58"/>
    </location>
</feature>
<name>X0STP1_9ZZZZ</name>
<protein>
    <submittedName>
        <fullName evidence="1">Uncharacterized protein</fullName>
    </submittedName>
</protein>
<gene>
    <name evidence="1" type="ORF">S01H1_01223</name>
</gene>
<comment type="caution">
    <text evidence="1">The sequence shown here is derived from an EMBL/GenBank/DDBJ whole genome shotgun (WGS) entry which is preliminary data.</text>
</comment>
<dbReference type="EMBL" id="BARS01000515">
    <property type="protein sequence ID" value="GAF78491.1"/>
    <property type="molecule type" value="Genomic_DNA"/>
</dbReference>
<organism evidence="1">
    <name type="scientific">marine sediment metagenome</name>
    <dbReference type="NCBI Taxonomy" id="412755"/>
    <lineage>
        <taxon>unclassified sequences</taxon>
        <taxon>metagenomes</taxon>
        <taxon>ecological metagenomes</taxon>
    </lineage>
</organism>
<evidence type="ECO:0000313" key="1">
    <source>
        <dbReference type="EMBL" id="GAF78491.1"/>
    </source>
</evidence>
<sequence>MKYLITIFIFSIVLFLYLHVQYHLKTSSDLEIYTIDNPTKEKLEEICDLRQPVILNMD</sequence>
<reference evidence="1" key="1">
    <citation type="journal article" date="2014" name="Front. Microbiol.">
        <title>High frequency of phylogenetically diverse reductive dehalogenase-homologous genes in deep subseafloor sedimentary metagenomes.</title>
        <authorList>
            <person name="Kawai M."/>
            <person name="Futagami T."/>
            <person name="Toyoda A."/>
            <person name="Takaki Y."/>
            <person name="Nishi S."/>
            <person name="Hori S."/>
            <person name="Arai W."/>
            <person name="Tsubouchi T."/>
            <person name="Morono Y."/>
            <person name="Uchiyama I."/>
            <person name="Ito T."/>
            <person name="Fujiyama A."/>
            <person name="Inagaki F."/>
            <person name="Takami H."/>
        </authorList>
    </citation>
    <scope>NUCLEOTIDE SEQUENCE</scope>
    <source>
        <strain evidence="1">Expedition CK06-06</strain>
    </source>
</reference>
<proteinExistence type="predicted"/>